<dbReference type="NCBIfam" id="TIGR00095">
    <property type="entry name" value="16S rRNA (guanine(966)-N(2))-methyltransferase RsmD"/>
    <property type="match status" value="1"/>
</dbReference>
<keyword evidence="4" id="KW-1185">Reference proteome</keyword>
<evidence type="ECO:0000256" key="1">
    <source>
        <dbReference type="ARBA" id="ARBA00022603"/>
    </source>
</evidence>
<sequence length="188" mass="21186">MRVISGKYKGRQIKPVPNRLTRPTTDKVKEALFQIIGPFFQGGNCLDLFAGSGGLGIEALSRGMDKAVFVDKHPKAIRTIHENIQMLHLGNATEVYRTDAFRAIKAAAKRELTFELIFLDPPYGKVSYEDLLESLETHRLLNKNGIIVCEHEGRTSLPDQFAGFEKKQTEIYGNTTALTLYQRKEQSM</sequence>
<proteinExistence type="predicted"/>
<protein>
    <submittedName>
        <fullName evidence="3">16S rRNA (Guanine966-N2)-methyltransferase</fullName>
    </submittedName>
</protein>
<dbReference type="PROSITE" id="PS00092">
    <property type="entry name" value="N6_MTASE"/>
    <property type="match status" value="1"/>
</dbReference>
<gene>
    <name evidence="3" type="ORF">SAMN05216243_0627</name>
</gene>
<dbReference type="InterPro" id="IPR004398">
    <property type="entry name" value="RNA_MeTrfase_RsmD"/>
</dbReference>
<accession>A0A1G8W8I6</accession>
<dbReference type="Pfam" id="PF03602">
    <property type="entry name" value="Cons_hypoth95"/>
    <property type="match status" value="1"/>
</dbReference>
<reference evidence="3 4" key="1">
    <citation type="submission" date="2016-10" db="EMBL/GenBank/DDBJ databases">
        <authorList>
            <person name="de Groot N.N."/>
        </authorList>
    </citation>
    <scope>NUCLEOTIDE SEQUENCE [LARGE SCALE GENOMIC DNA]</scope>
    <source>
        <strain evidence="3 4">CGMCC 1.6502</strain>
    </source>
</reference>
<dbReference type="Gene3D" id="3.40.50.150">
    <property type="entry name" value="Vaccinia Virus protein VP39"/>
    <property type="match status" value="1"/>
</dbReference>
<dbReference type="GO" id="GO:0031167">
    <property type="term" value="P:rRNA methylation"/>
    <property type="evidence" value="ECO:0007669"/>
    <property type="project" value="InterPro"/>
</dbReference>
<dbReference type="PANTHER" id="PTHR43542:SF1">
    <property type="entry name" value="METHYLTRANSFERASE"/>
    <property type="match status" value="1"/>
</dbReference>
<dbReference type="PANTHER" id="PTHR43542">
    <property type="entry name" value="METHYLTRANSFERASE"/>
    <property type="match status" value="1"/>
</dbReference>
<dbReference type="InterPro" id="IPR002052">
    <property type="entry name" value="DNA_methylase_N6_adenine_CS"/>
</dbReference>
<organism evidence="3 4">
    <name type="scientific">Sediminibacillus albus</name>
    <dbReference type="NCBI Taxonomy" id="407036"/>
    <lineage>
        <taxon>Bacteria</taxon>
        <taxon>Bacillati</taxon>
        <taxon>Bacillota</taxon>
        <taxon>Bacilli</taxon>
        <taxon>Bacillales</taxon>
        <taxon>Bacillaceae</taxon>
        <taxon>Sediminibacillus</taxon>
    </lineage>
</organism>
<dbReference type="GO" id="GO:0003676">
    <property type="term" value="F:nucleic acid binding"/>
    <property type="evidence" value="ECO:0007669"/>
    <property type="project" value="InterPro"/>
</dbReference>
<dbReference type="CDD" id="cd02440">
    <property type="entry name" value="AdoMet_MTases"/>
    <property type="match status" value="1"/>
</dbReference>
<dbReference type="Proteomes" id="UP000198694">
    <property type="component" value="Unassembled WGS sequence"/>
</dbReference>
<dbReference type="GO" id="GO:0008168">
    <property type="term" value="F:methyltransferase activity"/>
    <property type="evidence" value="ECO:0007669"/>
    <property type="project" value="UniProtKB-KW"/>
</dbReference>
<dbReference type="AlphaFoldDB" id="A0A1G8W8I6"/>
<dbReference type="InterPro" id="IPR029063">
    <property type="entry name" value="SAM-dependent_MTases_sf"/>
</dbReference>
<keyword evidence="1 3" id="KW-0489">Methyltransferase</keyword>
<dbReference type="OrthoDB" id="9803017at2"/>
<dbReference type="SUPFAM" id="SSF53335">
    <property type="entry name" value="S-adenosyl-L-methionine-dependent methyltransferases"/>
    <property type="match status" value="1"/>
</dbReference>
<dbReference type="STRING" id="407036.SAMN05216243_0627"/>
<evidence type="ECO:0000256" key="2">
    <source>
        <dbReference type="ARBA" id="ARBA00022679"/>
    </source>
</evidence>
<evidence type="ECO:0000313" key="3">
    <source>
        <dbReference type="EMBL" id="SDJ74609.1"/>
    </source>
</evidence>
<name>A0A1G8W8I6_9BACI</name>
<dbReference type="RefSeq" id="WP_093210959.1">
    <property type="nucleotide sequence ID" value="NZ_FNFL01000001.1"/>
</dbReference>
<dbReference type="PIRSF" id="PIRSF004553">
    <property type="entry name" value="CHP00095"/>
    <property type="match status" value="1"/>
</dbReference>
<keyword evidence="2 3" id="KW-0808">Transferase</keyword>
<dbReference type="EMBL" id="FNFL01000001">
    <property type="protein sequence ID" value="SDJ74609.1"/>
    <property type="molecule type" value="Genomic_DNA"/>
</dbReference>
<evidence type="ECO:0000313" key="4">
    <source>
        <dbReference type="Proteomes" id="UP000198694"/>
    </source>
</evidence>